<dbReference type="InterPro" id="IPR025558">
    <property type="entry name" value="DUF4283"/>
</dbReference>
<dbReference type="EMBL" id="CM001887">
    <property type="protein sequence ID" value="EOY32540.1"/>
    <property type="molecule type" value="Genomic_DNA"/>
</dbReference>
<dbReference type="Pfam" id="PF14111">
    <property type="entry name" value="DUF4283"/>
    <property type="match status" value="1"/>
</dbReference>
<evidence type="ECO:0000313" key="2">
    <source>
        <dbReference type="EMBL" id="EOY32540.1"/>
    </source>
</evidence>
<name>A0A061GRQ8_THECC</name>
<protein>
    <recommendedName>
        <fullName evidence="1">DUF4283 domain-containing protein</fullName>
    </recommendedName>
</protein>
<dbReference type="InParanoid" id="A0A061GRQ8"/>
<dbReference type="HOGENOM" id="CLU_1398603_0_0_1"/>
<proteinExistence type="predicted"/>
<reference evidence="2 3" key="1">
    <citation type="journal article" date="2013" name="Genome Biol.">
        <title>The genome sequence of the most widely cultivated cacao type and its use to identify candidate genes regulating pod color.</title>
        <authorList>
            <person name="Motamayor J.C."/>
            <person name="Mockaitis K."/>
            <person name="Schmutz J."/>
            <person name="Haiminen N."/>
            <person name="Iii D.L."/>
            <person name="Cornejo O."/>
            <person name="Findley S.D."/>
            <person name="Zheng P."/>
            <person name="Utro F."/>
            <person name="Royaert S."/>
            <person name="Saski C."/>
            <person name="Jenkins J."/>
            <person name="Podicheti R."/>
            <person name="Zhao M."/>
            <person name="Scheffler B.E."/>
            <person name="Stack J.C."/>
            <person name="Feltus F.A."/>
            <person name="Mustiga G.M."/>
            <person name="Amores F."/>
            <person name="Phillips W."/>
            <person name="Marelli J.P."/>
            <person name="May G.D."/>
            <person name="Shapiro H."/>
            <person name="Ma J."/>
            <person name="Bustamante C.D."/>
            <person name="Schnell R.J."/>
            <person name="Main D."/>
            <person name="Gilbert D."/>
            <person name="Parida L."/>
            <person name="Kuhn D.N."/>
        </authorList>
    </citation>
    <scope>NUCLEOTIDE SEQUENCE [LARGE SCALE GENOMIC DNA]</scope>
    <source>
        <strain evidence="3">cv. Matina 1-6</strain>
    </source>
</reference>
<evidence type="ECO:0000313" key="3">
    <source>
        <dbReference type="Proteomes" id="UP000026915"/>
    </source>
</evidence>
<accession>A0A061GRQ8</accession>
<organism evidence="2 3">
    <name type="scientific">Theobroma cacao</name>
    <name type="common">Cacao</name>
    <name type="synonym">Cocoa</name>
    <dbReference type="NCBI Taxonomy" id="3641"/>
    <lineage>
        <taxon>Eukaryota</taxon>
        <taxon>Viridiplantae</taxon>
        <taxon>Streptophyta</taxon>
        <taxon>Embryophyta</taxon>
        <taxon>Tracheophyta</taxon>
        <taxon>Spermatophyta</taxon>
        <taxon>Magnoliopsida</taxon>
        <taxon>eudicotyledons</taxon>
        <taxon>Gunneridae</taxon>
        <taxon>Pentapetalae</taxon>
        <taxon>rosids</taxon>
        <taxon>malvids</taxon>
        <taxon>Malvales</taxon>
        <taxon>Malvaceae</taxon>
        <taxon>Byttnerioideae</taxon>
        <taxon>Theobroma</taxon>
    </lineage>
</organism>
<dbReference type="Proteomes" id="UP000026915">
    <property type="component" value="Chromosome 9"/>
</dbReference>
<dbReference type="AlphaFoldDB" id="A0A061GRQ8"/>
<dbReference type="Gramene" id="EOY32540">
    <property type="protein sequence ID" value="EOY32540"/>
    <property type="gene ID" value="TCM_040516"/>
</dbReference>
<keyword evidence="3" id="KW-1185">Reference proteome</keyword>
<feature type="domain" description="DUF4283" evidence="1">
    <location>
        <begin position="131"/>
        <end position="195"/>
    </location>
</feature>
<evidence type="ECO:0000259" key="1">
    <source>
        <dbReference type="Pfam" id="PF14111"/>
    </source>
</evidence>
<sequence length="195" mass="21920">MAVEGLLEKNLPPDILDDRSQKKVRRCDLGIATSSLGDLGIATSSLGDLGIAHDNPSSKDVLMASDGEAFFSDDNMESNNKGFFEKESIDGSEGKNVDLEMENFDEFRVQIVDGVPSITISNRKHEKLSRRWQRSVVVRLHGSPLSYRLLCRKIETLCRPKGRFTIMDLDEVNFLVKSSKEGDYLKALLERPWTI</sequence>
<gene>
    <name evidence="2" type="ORF">TCM_040516</name>
</gene>